<dbReference type="Pfam" id="PF13365">
    <property type="entry name" value="Trypsin_2"/>
    <property type="match status" value="1"/>
</dbReference>
<proteinExistence type="predicted"/>
<evidence type="ECO:0000313" key="2">
    <source>
        <dbReference type="EnsemblPlants" id="PNT62246"/>
    </source>
</evidence>
<protein>
    <submittedName>
        <fullName evidence="1 2">Uncharacterized protein</fullName>
    </submittedName>
</protein>
<reference evidence="2" key="3">
    <citation type="submission" date="2018-08" db="UniProtKB">
        <authorList>
            <consortium name="EnsemblPlants"/>
        </authorList>
    </citation>
    <scope>IDENTIFICATION</scope>
    <source>
        <strain evidence="2">cv. Bd21</strain>
    </source>
</reference>
<keyword evidence="3" id="KW-1185">Reference proteome</keyword>
<dbReference type="AlphaFoldDB" id="A0A2K2CJP8"/>
<dbReference type="PANTHER" id="PTHR18868">
    <property type="entry name" value="OS07G0665300 PROTEIN-RELATED"/>
    <property type="match status" value="1"/>
</dbReference>
<dbReference type="RefSeq" id="XP_024312208.1">
    <property type="nucleotide sequence ID" value="XM_024456440.1"/>
</dbReference>
<gene>
    <name evidence="2" type="primary">LOC100823846</name>
    <name evidence="1" type="ORF">BRADI_5g27720v3</name>
</gene>
<sequence length="657" mass="73026">MLGVHDLEACAWLPNRTKKTMIDCTGGLSRDERAIARRNKRESLISSGSDGRRKVSAKLQKTIDKMMKVAKDCLANEAAEAAWAARLFSLEHPDRVVSSTPFQEKEFGDTGSPDKALQVSGVTKDITPDLSAIVVSLALFDGDKMLFAISGVAVPPVTTKLRLSRFVTSARLVVEYNKNRNLDDKLRIDVCLPDNTHMDGFLGLYDKDIAIVTSCGTRKSICRVDLDLQTPLPSDGKIIAAARAFESGRLMVTSGHLTGGGLACWTQITEAALGGPLVDHEGKFLGVNLNIDTAGSSLFLPLTALRERLVHFQILTPKTMDFRGYSLPAGVSSIIPSGFWKKVKQLEWLGYPKPPPLVLEFNGKVLNSFEEEFGQLLAWKEYPFDVTDYSSREYVWPLLPRDVVTKISRSVVRLVSSKGSVRSFACTGLLIKWPGTEGMHPVILTSASLVRSRDDHFNIDNNLKIEVFLPPKQVAKGTLVFYHLISNIAIISLEKGFHCIRPFDICCKEDDLSKPVVAIGRQISEGFLMATEGEVISNRFDTEYLLGCRSRVLSSTCRIKKAGIGGPLINFDGAFVGMNHYNERKETLFVPRREIVKILKKELNWRKRRLSMNTLHGVGCGIYRSARWSVPEPYYGHGLLDVDKHALLHQHIGRQLQ</sequence>
<dbReference type="InterPro" id="IPR009003">
    <property type="entry name" value="Peptidase_S1_PA"/>
</dbReference>
<dbReference type="Proteomes" id="UP000008810">
    <property type="component" value="Chromosome 5"/>
</dbReference>
<evidence type="ECO:0000313" key="3">
    <source>
        <dbReference type="Proteomes" id="UP000008810"/>
    </source>
</evidence>
<accession>A0A2K2CJP8</accession>
<dbReference type="Gene3D" id="2.40.10.120">
    <property type="match status" value="1"/>
</dbReference>
<dbReference type="EMBL" id="CM000884">
    <property type="protein sequence ID" value="PNT62246.1"/>
    <property type="molecule type" value="Genomic_DNA"/>
</dbReference>
<reference evidence="1" key="2">
    <citation type="submission" date="2017-06" db="EMBL/GenBank/DDBJ databases">
        <title>WGS assembly of Brachypodium distachyon.</title>
        <authorList>
            <consortium name="The International Brachypodium Initiative"/>
            <person name="Lucas S."/>
            <person name="Harmon-Smith M."/>
            <person name="Lail K."/>
            <person name="Tice H."/>
            <person name="Grimwood J."/>
            <person name="Bruce D."/>
            <person name="Barry K."/>
            <person name="Shu S."/>
            <person name="Lindquist E."/>
            <person name="Wang M."/>
            <person name="Pitluck S."/>
            <person name="Vogel J.P."/>
            <person name="Garvin D.F."/>
            <person name="Mockler T.C."/>
            <person name="Schmutz J."/>
            <person name="Rokhsar D."/>
            <person name="Bevan M.W."/>
        </authorList>
    </citation>
    <scope>NUCLEOTIDE SEQUENCE</scope>
    <source>
        <strain evidence="1">Bd21</strain>
    </source>
</reference>
<dbReference type="EnsemblPlants" id="PNT62246">
    <property type="protein sequence ID" value="PNT62246"/>
    <property type="gene ID" value="BRADI_5g27720v3"/>
</dbReference>
<dbReference type="Gramene" id="PNT62246">
    <property type="protein sequence ID" value="PNT62246"/>
    <property type="gene ID" value="BRADI_5g27720v3"/>
</dbReference>
<evidence type="ECO:0000313" key="1">
    <source>
        <dbReference type="EMBL" id="PNT62246.1"/>
    </source>
</evidence>
<organism evidence="1">
    <name type="scientific">Brachypodium distachyon</name>
    <name type="common">Purple false brome</name>
    <name type="synonym">Trachynia distachya</name>
    <dbReference type="NCBI Taxonomy" id="15368"/>
    <lineage>
        <taxon>Eukaryota</taxon>
        <taxon>Viridiplantae</taxon>
        <taxon>Streptophyta</taxon>
        <taxon>Embryophyta</taxon>
        <taxon>Tracheophyta</taxon>
        <taxon>Spermatophyta</taxon>
        <taxon>Magnoliopsida</taxon>
        <taxon>Liliopsida</taxon>
        <taxon>Poales</taxon>
        <taxon>Poaceae</taxon>
        <taxon>BOP clade</taxon>
        <taxon>Pooideae</taxon>
        <taxon>Stipodae</taxon>
        <taxon>Brachypodieae</taxon>
        <taxon>Brachypodium</taxon>
    </lineage>
</organism>
<dbReference type="SUPFAM" id="SSF50494">
    <property type="entry name" value="Trypsin-like serine proteases"/>
    <property type="match status" value="1"/>
</dbReference>
<dbReference type="GeneID" id="100823846"/>
<name>A0A2K2CJP8_BRADI</name>
<dbReference type="PANTHER" id="PTHR18868:SF44">
    <property type="match status" value="1"/>
</dbReference>
<reference evidence="1 2" key="1">
    <citation type="journal article" date="2010" name="Nature">
        <title>Genome sequencing and analysis of the model grass Brachypodium distachyon.</title>
        <authorList>
            <consortium name="International Brachypodium Initiative"/>
        </authorList>
    </citation>
    <scope>NUCLEOTIDE SEQUENCE [LARGE SCALE GENOMIC DNA]</scope>
    <source>
        <strain evidence="1">Bd21</strain>
        <strain evidence="2">cv. Bd21</strain>
    </source>
</reference>
<dbReference type="ExpressionAtlas" id="A0A2K2CJP8">
    <property type="expression patterns" value="baseline and differential"/>
</dbReference>
<dbReference type="OrthoDB" id="674967at2759"/>